<feature type="transmembrane region" description="Helical" evidence="5">
    <location>
        <begin position="139"/>
        <end position="162"/>
    </location>
</feature>
<feature type="transmembrane region" description="Helical" evidence="5">
    <location>
        <begin position="111"/>
        <end position="133"/>
    </location>
</feature>
<accession>A0A971D0P6</accession>
<evidence type="ECO:0000256" key="4">
    <source>
        <dbReference type="ARBA" id="ARBA00023136"/>
    </source>
</evidence>
<dbReference type="InterPro" id="IPR052951">
    <property type="entry name" value="Tellurite_res_ion_channel"/>
</dbReference>
<feature type="transmembrane region" description="Helical" evidence="5">
    <location>
        <begin position="237"/>
        <end position="254"/>
    </location>
</feature>
<gene>
    <name evidence="6" type="ORF">GXW98_09060</name>
</gene>
<dbReference type="InterPro" id="IPR038665">
    <property type="entry name" value="Voltage-dep_anion_channel_sf"/>
</dbReference>
<feature type="transmembrane region" description="Helical" evidence="5">
    <location>
        <begin position="77"/>
        <end position="99"/>
    </location>
</feature>
<evidence type="ECO:0000256" key="3">
    <source>
        <dbReference type="ARBA" id="ARBA00022989"/>
    </source>
</evidence>
<evidence type="ECO:0000313" key="6">
    <source>
        <dbReference type="EMBL" id="NLT80411.1"/>
    </source>
</evidence>
<dbReference type="CDD" id="cd09325">
    <property type="entry name" value="TDT_C4-dicarb_trans"/>
    <property type="match status" value="1"/>
</dbReference>
<reference evidence="6" key="2">
    <citation type="submission" date="2020-01" db="EMBL/GenBank/DDBJ databases">
        <authorList>
            <person name="Campanaro S."/>
        </authorList>
    </citation>
    <scope>NUCLEOTIDE SEQUENCE</scope>
    <source>
        <strain evidence="6">AS01afH2WH_6</strain>
    </source>
</reference>
<dbReference type="InterPro" id="IPR004695">
    <property type="entry name" value="SLAC1/Mae1/Ssu1/TehA"/>
</dbReference>
<dbReference type="EMBL" id="JAAXZR010000027">
    <property type="protein sequence ID" value="NLT80411.1"/>
    <property type="molecule type" value="Genomic_DNA"/>
</dbReference>
<protein>
    <submittedName>
        <fullName evidence="6">TDT family transporter</fullName>
    </submittedName>
</protein>
<reference evidence="6" key="1">
    <citation type="journal article" date="2020" name="Biotechnol. Biofuels">
        <title>New insights from the biogas microbiome by comprehensive genome-resolved metagenomics of nearly 1600 species originating from multiple anaerobic digesters.</title>
        <authorList>
            <person name="Campanaro S."/>
            <person name="Treu L."/>
            <person name="Rodriguez-R L.M."/>
            <person name="Kovalovszki A."/>
            <person name="Ziels R.M."/>
            <person name="Maus I."/>
            <person name="Zhu X."/>
            <person name="Kougias P.G."/>
            <person name="Basile A."/>
            <person name="Luo G."/>
            <person name="Schluter A."/>
            <person name="Konstantinidis K.T."/>
            <person name="Angelidaki I."/>
        </authorList>
    </citation>
    <scope>NUCLEOTIDE SEQUENCE</scope>
    <source>
        <strain evidence="6">AS01afH2WH_6</strain>
    </source>
</reference>
<name>A0A971D0P6_9BIFI</name>
<feature type="transmembrane region" description="Helical" evidence="5">
    <location>
        <begin position="260"/>
        <end position="278"/>
    </location>
</feature>
<feature type="transmembrane region" description="Helical" evidence="5">
    <location>
        <begin position="328"/>
        <end position="348"/>
    </location>
</feature>
<dbReference type="Proteomes" id="UP000767327">
    <property type="component" value="Unassembled WGS sequence"/>
</dbReference>
<comment type="caution">
    <text evidence="6">The sequence shown here is derived from an EMBL/GenBank/DDBJ whole genome shotgun (WGS) entry which is preliminary data.</text>
</comment>
<feature type="transmembrane region" description="Helical" evidence="5">
    <location>
        <begin position="51"/>
        <end position="71"/>
    </location>
</feature>
<evidence type="ECO:0000256" key="5">
    <source>
        <dbReference type="SAM" id="Phobius"/>
    </source>
</evidence>
<comment type="subcellular location">
    <subcellularLocation>
        <location evidence="1">Membrane</location>
        <topology evidence="1">Multi-pass membrane protein</topology>
    </subcellularLocation>
</comment>
<keyword evidence="2 5" id="KW-0812">Transmembrane</keyword>
<dbReference type="Gene3D" id="1.50.10.150">
    <property type="entry name" value="Voltage-dependent anion channel"/>
    <property type="match status" value="1"/>
</dbReference>
<organism evidence="6 7">
    <name type="scientific">Bifidobacterium crudilactis</name>
    <dbReference type="NCBI Taxonomy" id="327277"/>
    <lineage>
        <taxon>Bacteria</taxon>
        <taxon>Bacillati</taxon>
        <taxon>Actinomycetota</taxon>
        <taxon>Actinomycetes</taxon>
        <taxon>Bifidobacteriales</taxon>
        <taxon>Bifidobacteriaceae</taxon>
        <taxon>Bifidobacterium</taxon>
    </lineage>
</organism>
<dbReference type="PANTHER" id="PTHR37955">
    <property type="entry name" value="TELLURITE RESISTANCE PROTEIN TEHA"/>
    <property type="match status" value="1"/>
</dbReference>
<dbReference type="Pfam" id="PF03595">
    <property type="entry name" value="SLAC1"/>
    <property type="match status" value="1"/>
</dbReference>
<evidence type="ECO:0000313" key="7">
    <source>
        <dbReference type="Proteomes" id="UP000767327"/>
    </source>
</evidence>
<sequence length="364" mass="39820">MSTASNILNGSQNGLGVTDGDSRAGLTGPLAELAAEAPESRLRSYHRSVPLPKGGLTLGILALGALLGMMFPDDANWLHVLFALLSLPFFSTIVIKCLIHPSIVLGEDMSNPMVAPVSATVLMSMMQYASYLAPLPGTWHVLAVALWYFAVSCNIILMVHITSRFVIRRFELSAVYPTWFVGFVGIVVASVTSQSLGQQALGLLIFWCGLLLYGLSFIVVTMRMLRMPLPQAARPSFCIYAAPMSLCIAGYTTAESRPNVYMVLVMVICAQLLFAVVLTQMPRLLRIPFAPSYAAMTFPFVITATALLKSLRLFTGAGWAVPSWLFALQHVETTFAFVMVMYVMFRFAKQAIDQWRRAGRVSGV</sequence>
<keyword evidence="4 5" id="KW-0472">Membrane</keyword>
<evidence type="ECO:0000256" key="2">
    <source>
        <dbReference type="ARBA" id="ARBA00022692"/>
    </source>
</evidence>
<feature type="transmembrane region" description="Helical" evidence="5">
    <location>
        <begin position="290"/>
        <end position="308"/>
    </location>
</feature>
<dbReference type="AlphaFoldDB" id="A0A971D0P6"/>
<dbReference type="GO" id="GO:0046583">
    <property type="term" value="F:monoatomic cation efflux transmembrane transporter activity"/>
    <property type="evidence" value="ECO:0007669"/>
    <property type="project" value="TreeGrafter"/>
</dbReference>
<evidence type="ECO:0000256" key="1">
    <source>
        <dbReference type="ARBA" id="ARBA00004141"/>
    </source>
</evidence>
<feature type="transmembrane region" description="Helical" evidence="5">
    <location>
        <begin position="204"/>
        <end position="225"/>
    </location>
</feature>
<dbReference type="PANTHER" id="PTHR37955:SF1">
    <property type="entry name" value="DEP DOMAIN-CONTAINING PROTEIN"/>
    <property type="match status" value="1"/>
</dbReference>
<feature type="transmembrane region" description="Helical" evidence="5">
    <location>
        <begin position="174"/>
        <end position="192"/>
    </location>
</feature>
<dbReference type="RefSeq" id="WP_273174592.1">
    <property type="nucleotide sequence ID" value="NZ_JAAXZR010000027.1"/>
</dbReference>
<proteinExistence type="predicted"/>
<keyword evidence="3 5" id="KW-1133">Transmembrane helix</keyword>
<dbReference type="GO" id="GO:0005886">
    <property type="term" value="C:plasma membrane"/>
    <property type="evidence" value="ECO:0007669"/>
    <property type="project" value="TreeGrafter"/>
</dbReference>